<dbReference type="Proteomes" id="UP001163321">
    <property type="component" value="Chromosome 10"/>
</dbReference>
<organism evidence="1 2">
    <name type="scientific">Peronosclerospora sorghi</name>
    <dbReference type="NCBI Taxonomy" id="230839"/>
    <lineage>
        <taxon>Eukaryota</taxon>
        <taxon>Sar</taxon>
        <taxon>Stramenopiles</taxon>
        <taxon>Oomycota</taxon>
        <taxon>Peronosporomycetes</taxon>
        <taxon>Peronosporales</taxon>
        <taxon>Peronosporaceae</taxon>
        <taxon>Peronosclerospora</taxon>
    </lineage>
</organism>
<dbReference type="EMBL" id="CM047589">
    <property type="protein sequence ID" value="KAI9920113.1"/>
    <property type="molecule type" value="Genomic_DNA"/>
</dbReference>
<reference evidence="1 2" key="1">
    <citation type="journal article" date="2022" name="bioRxiv">
        <title>The genome of the oomycete Peronosclerospora sorghi, a cosmopolitan pathogen of maize and sorghum, is inflated with dispersed pseudogenes.</title>
        <authorList>
            <person name="Fletcher K."/>
            <person name="Martin F."/>
            <person name="Isakeit T."/>
            <person name="Cavanaugh K."/>
            <person name="Magill C."/>
            <person name="Michelmore R."/>
        </authorList>
    </citation>
    <scope>NUCLEOTIDE SEQUENCE [LARGE SCALE GENOMIC DNA]</scope>
    <source>
        <strain evidence="1">P6</strain>
    </source>
</reference>
<keyword evidence="2" id="KW-1185">Reference proteome</keyword>
<evidence type="ECO:0000313" key="1">
    <source>
        <dbReference type="EMBL" id="KAI9920113.1"/>
    </source>
</evidence>
<proteinExistence type="predicted"/>
<accession>A0ACC0WPU0</accession>
<comment type="caution">
    <text evidence="1">The sequence shown here is derived from an EMBL/GenBank/DDBJ whole genome shotgun (WGS) entry which is preliminary data.</text>
</comment>
<evidence type="ECO:0000313" key="2">
    <source>
        <dbReference type="Proteomes" id="UP001163321"/>
    </source>
</evidence>
<sequence length="122" mass="14696">MPLYILAYEEYEARFLEESPHQEYNHQIYGHTSSDFMNNQRYIDPDNMTYEELLRIGEEVGDVKKDMWRQKSCEVLSSLPTHHWTLDEDEDTYVFSVLCHGLSIDIVNWRQVYHLSVHFYSK</sequence>
<gene>
    <name evidence="1" type="ORF">PsorP6_015676</name>
</gene>
<name>A0ACC0WPU0_9STRA</name>
<protein>
    <submittedName>
        <fullName evidence="1">Uncharacterized protein</fullName>
    </submittedName>
</protein>